<evidence type="ECO:0000313" key="1">
    <source>
        <dbReference type="EMBL" id="WTZ13221.1"/>
    </source>
</evidence>
<proteinExistence type="predicted"/>
<organism evidence="1">
    <name type="scientific">Streptomyces sp. NBC_01393</name>
    <dbReference type="NCBI Taxonomy" id="2903851"/>
    <lineage>
        <taxon>Bacteria</taxon>
        <taxon>Bacillati</taxon>
        <taxon>Actinomycetota</taxon>
        <taxon>Actinomycetes</taxon>
        <taxon>Kitasatosporales</taxon>
        <taxon>Streptomycetaceae</taxon>
        <taxon>Streptomyces</taxon>
    </lineage>
</organism>
<name>A0AAU3I5T0_9ACTN</name>
<dbReference type="Gene3D" id="3.30.110.20">
    <property type="entry name" value="Alba-like domain"/>
    <property type="match status" value="1"/>
</dbReference>
<gene>
    <name evidence="1" type="ORF">OG699_37820</name>
</gene>
<sequence length="99" mass="10216">MGVQYDDEGTSNEVILRVKSSSSAASVASALSHAVYDGKRVALRAIGAGAVNQALKAIAIANSFVAPRGIMLDCRPGFTTVTTPDAGDISAIVLRIIVR</sequence>
<dbReference type="PANTHER" id="PTHR35331">
    <property type="entry name" value="STAGE V SPORULATION PROTEIN S"/>
    <property type="match status" value="1"/>
</dbReference>
<dbReference type="EMBL" id="CP109546">
    <property type="protein sequence ID" value="WTZ13221.1"/>
    <property type="molecule type" value="Genomic_DNA"/>
</dbReference>
<reference evidence="1" key="1">
    <citation type="submission" date="2022-10" db="EMBL/GenBank/DDBJ databases">
        <title>The complete genomes of actinobacterial strains from the NBC collection.</title>
        <authorList>
            <person name="Joergensen T.S."/>
            <person name="Alvarez Arevalo M."/>
            <person name="Sterndorff E.B."/>
            <person name="Faurdal D."/>
            <person name="Vuksanovic O."/>
            <person name="Mourched A.-S."/>
            <person name="Charusanti P."/>
            <person name="Shaw S."/>
            <person name="Blin K."/>
            <person name="Weber T."/>
        </authorList>
    </citation>
    <scope>NUCLEOTIDE SEQUENCE</scope>
    <source>
        <strain evidence="1">NBC_01393</strain>
    </source>
</reference>
<dbReference type="AlphaFoldDB" id="A0AAU3I5T0"/>
<dbReference type="PANTHER" id="PTHR35331:SF1">
    <property type="entry name" value="STAGE V SPORULATION PROTEIN S"/>
    <property type="match status" value="1"/>
</dbReference>
<dbReference type="GO" id="GO:0003676">
    <property type="term" value="F:nucleic acid binding"/>
    <property type="evidence" value="ECO:0007669"/>
    <property type="project" value="InterPro"/>
</dbReference>
<dbReference type="Pfam" id="PF04232">
    <property type="entry name" value="SpoVS"/>
    <property type="match status" value="1"/>
</dbReference>
<dbReference type="InterPro" id="IPR036882">
    <property type="entry name" value="Alba-like_dom_sf"/>
</dbReference>
<protein>
    <submittedName>
        <fullName evidence="1">Stage V sporulation protein S</fullName>
    </submittedName>
</protein>
<accession>A0AAU3I5T0</accession>
<dbReference type="InterPro" id="IPR007347">
    <property type="entry name" value="SpoVS"/>
</dbReference>